<dbReference type="RefSeq" id="XP_046066549.1">
    <property type="nucleotide sequence ID" value="XM_046222328.1"/>
</dbReference>
<gene>
    <name evidence="7" type="ORF">BGW36DRAFT_466161</name>
</gene>
<feature type="transmembrane region" description="Helical" evidence="6">
    <location>
        <begin position="410"/>
        <end position="431"/>
    </location>
</feature>
<feature type="transmembrane region" description="Helical" evidence="6">
    <location>
        <begin position="378"/>
        <end position="398"/>
    </location>
</feature>
<dbReference type="GO" id="GO:0022857">
    <property type="term" value="F:transmembrane transporter activity"/>
    <property type="evidence" value="ECO:0007669"/>
    <property type="project" value="InterPro"/>
</dbReference>
<reference evidence="7" key="1">
    <citation type="submission" date="2021-12" db="EMBL/GenBank/DDBJ databases">
        <title>Convergent genome expansion in fungi linked to evolution of root-endophyte symbiosis.</title>
        <authorList>
            <consortium name="DOE Joint Genome Institute"/>
            <person name="Ke Y.-H."/>
            <person name="Bonito G."/>
            <person name="Liao H.-L."/>
            <person name="Looney B."/>
            <person name="Rojas-Flechas A."/>
            <person name="Nash J."/>
            <person name="Hameed K."/>
            <person name="Schadt C."/>
            <person name="Martin F."/>
            <person name="Crous P.W."/>
            <person name="Miettinen O."/>
            <person name="Magnuson J.K."/>
            <person name="Labbe J."/>
            <person name="Jacobson D."/>
            <person name="Doktycz M.J."/>
            <person name="Veneault-Fourrey C."/>
            <person name="Kuo A."/>
            <person name="Mondo S."/>
            <person name="Calhoun S."/>
            <person name="Riley R."/>
            <person name="Ohm R."/>
            <person name="LaButti K."/>
            <person name="Andreopoulos B."/>
            <person name="Pangilinan J."/>
            <person name="Nolan M."/>
            <person name="Tritt A."/>
            <person name="Clum A."/>
            <person name="Lipzen A."/>
            <person name="Daum C."/>
            <person name="Barry K."/>
            <person name="Grigoriev I.V."/>
            <person name="Vilgalys R."/>
        </authorList>
    </citation>
    <scope>NUCLEOTIDE SEQUENCE</scope>
    <source>
        <strain evidence="7">PMI_201</strain>
    </source>
</reference>
<feature type="transmembrane region" description="Helical" evidence="6">
    <location>
        <begin position="249"/>
        <end position="269"/>
    </location>
</feature>
<keyword evidence="3 6" id="KW-1133">Transmembrane helix</keyword>
<evidence type="ECO:0000256" key="1">
    <source>
        <dbReference type="ARBA" id="ARBA00004141"/>
    </source>
</evidence>
<proteinExistence type="predicted"/>
<accession>A0AAD4PV58</accession>
<dbReference type="Proteomes" id="UP001201262">
    <property type="component" value="Unassembled WGS sequence"/>
</dbReference>
<dbReference type="InterPro" id="IPR036259">
    <property type="entry name" value="MFS_trans_sf"/>
</dbReference>
<feature type="transmembrane region" description="Helical" evidence="6">
    <location>
        <begin position="337"/>
        <end position="358"/>
    </location>
</feature>
<feature type="transmembrane region" description="Helical" evidence="6">
    <location>
        <begin position="156"/>
        <end position="177"/>
    </location>
</feature>
<feature type="transmembrane region" description="Helical" evidence="6">
    <location>
        <begin position="130"/>
        <end position="147"/>
    </location>
</feature>
<protein>
    <submittedName>
        <fullName evidence="7">MFS transporter</fullName>
    </submittedName>
</protein>
<sequence>MQATVPAKADEPDDHLDDNEDAPFLSGSSSPRSPRPQSQPSSSRRENHAFREKLRIRLMITLFAIILFVETGNAMTQGPQTRITESIACRNYYQETDPSQIGPDGQIPEEQCKNSVIQGEIAIVKGYMELFDGVASILLALPYGLLADRIGRKPTILLSIPGFLLNMAMMGIVLWWSDIFPLRAIWLSAIAWLFGGGLVVAAAVVWTMMTDVTTEAQRSAMFFQFGVAVMGSEFISNSIGSWLMLYNPWIPMLIGWGTVLVGVCLGLTLPETKNAFPSEVEQKPGEYELSGIHTDDDEESSASFHKPEEINSPRNSRWQQAVSGIKAYAFLLESKQVMLLCSAFLVYKLSRGTSWFLVQYVSVRYGWKLAAANMLVSLKSILMVALLLVVLPLASWYLQKKKGIDGRTKDLMLTKASVMCLFVGTLGMGLAPHVSVVIIFLIVQTMGAGFVYTTRAVVTTMLKREETARAYVMIEIIQAFGMIIASPTMTNFFNWGLKLGGVWTGLAWMVAAALFAVVGVIIWKVRLPPLPTTHED</sequence>
<feature type="compositionally biased region" description="Low complexity" evidence="5">
    <location>
        <begin position="28"/>
        <end position="42"/>
    </location>
</feature>
<dbReference type="EMBL" id="JAJTJA010000014">
    <property type="protein sequence ID" value="KAH8690266.1"/>
    <property type="molecule type" value="Genomic_DNA"/>
</dbReference>
<feature type="region of interest" description="Disordered" evidence="5">
    <location>
        <begin position="1"/>
        <end position="48"/>
    </location>
</feature>
<organism evidence="7 8">
    <name type="scientific">Talaromyces proteolyticus</name>
    <dbReference type="NCBI Taxonomy" id="1131652"/>
    <lineage>
        <taxon>Eukaryota</taxon>
        <taxon>Fungi</taxon>
        <taxon>Dikarya</taxon>
        <taxon>Ascomycota</taxon>
        <taxon>Pezizomycotina</taxon>
        <taxon>Eurotiomycetes</taxon>
        <taxon>Eurotiomycetidae</taxon>
        <taxon>Eurotiales</taxon>
        <taxon>Trichocomaceae</taxon>
        <taxon>Talaromyces</taxon>
        <taxon>Talaromyces sect. Bacilispori</taxon>
    </lineage>
</organism>
<evidence type="ECO:0000256" key="3">
    <source>
        <dbReference type="ARBA" id="ARBA00022989"/>
    </source>
</evidence>
<evidence type="ECO:0000313" key="8">
    <source>
        <dbReference type="Proteomes" id="UP001201262"/>
    </source>
</evidence>
<feature type="transmembrane region" description="Helical" evidence="6">
    <location>
        <begin position="501"/>
        <end position="523"/>
    </location>
</feature>
<evidence type="ECO:0000256" key="2">
    <source>
        <dbReference type="ARBA" id="ARBA00022692"/>
    </source>
</evidence>
<feature type="region of interest" description="Disordered" evidence="5">
    <location>
        <begin position="292"/>
        <end position="314"/>
    </location>
</feature>
<evidence type="ECO:0000256" key="6">
    <source>
        <dbReference type="SAM" id="Phobius"/>
    </source>
</evidence>
<dbReference type="PANTHER" id="PTHR23507">
    <property type="entry name" value="ZGC:174356"/>
    <property type="match status" value="1"/>
</dbReference>
<feature type="transmembrane region" description="Helical" evidence="6">
    <location>
        <begin position="437"/>
        <end position="458"/>
    </location>
</feature>
<keyword evidence="2 6" id="KW-0812">Transmembrane</keyword>
<comment type="caution">
    <text evidence="7">The sequence shown here is derived from an EMBL/GenBank/DDBJ whole genome shotgun (WGS) entry which is preliminary data.</text>
</comment>
<dbReference type="SUPFAM" id="SSF103473">
    <property type="entry name" value="MFS general substrate transporter"/>
    <property type="match status" value="1"/>
</dbReference>
<evidence type="ECO:0000313" key="7">
    <source>
        <dbReference type="EMBL" id="KAH8690266.1"/>
    </source>
</evidence>
<evidence type="ECO:0000256" key="4">
    <source>
        <dbReference type="ARBA" id="ARBA00023136"/>
    </source>
</evidence>
<evidence type="ECO:0000256" key="5">
    <source>
        <dbReference type="SAM" id="MobiDB-lite"/>
    </source>
</evidence>
<keyword evidence="4 6" id="KW-0472">Membrane</keyword>
<keyword evidence="8" id="KW-1185">Reference proteome</keyword>
<dbReference type="GO" id="GO:0016020">
    <property type="term" value="C:membrane"/>
    <property type="evidence" value="ECO:0007669"/>
    <property type="project" value="UniProtKB-SubCell"/>
</dbReference>
<feature type="transmembrane region" description="Helical" evidence="6">
    <location>
        <begin position="54"/>
        <end position="72"/>
    </location>
</feature>
<dbReference type="Pfam" id="PF07690">
    <property type="entry name" value="MFS_1"/>
    <property type="match status" value="1"/>
</dbReference>
<name>A0AAD4PV58_9EURO</name>
<dbReference type="Gene3D" id="1.20.1250.20">
    <property type="entry name" value="MFS general substrate transporter like domains"/>
    <property type="match status" value="1"/>
</dbReference>
<dbReference type="InterPro" id="IPR011701">
    <property type="entry name" value="MFS"/>
</dbReference>
<feature type="transmembrane region" description="Helical" evidence="6">
    <location>
        <begin position="221"/>
        <end position="243"/>
    </location>
</feature>
<dbReference type="PANTHER" id="PTHR23507:SF31">
    <property type="entry name" value="TRANSPORTER, PUTATIVE (AFU_ORTHOLOGUE AFUA_2G14230)-RELATED"/>
    <property type="match status" value="1"/>
</dbReference>
<dbReference type="GeneID" id="70252615"/>
<comment type="subcellular location">
    <subcellularLocation>
        <location evidence="1">Membrane</location>
        <topology evidence="1">Multi-pass membrane protein</topology>
    </subcellularLocation>
</comment>
<dbReference type="AlphaFoldDB" id="A0AAD4PV58"/>
<feature type="compositionally biased region" description="Acidic residues" evidence="5">
    <location>
        <begin position="11"/>
        <end position="21"/>
    </location>
</feature>
<feature type="transmembrane region" description="Helical" evidence="6">
    <location>
        <begin position="189"/>
        <end position="209"/>
    </location>
</feature>
<feature type="transmembrane region" description="Helical" evidence="6">
    <location>
        <begin position="470"/>
        <end position="489"/>
    </location>
</feature>